<reference evidence="3" key="1">
    <citation type="submission" date="2016-10" db="EMBL/GenBank/DDBJ databases">
        <title>Comparative genomics uncovers the prolific and rare metabolic potential of the cyanobacterial genus Moorea.</title>
        <authorList>
            <person name="Leao T."/>
            <person name="Castelao G."/>
            <person name="Korobeynikov A."/>
            <person name="Monroe E.A."/>
            <person name="Podell S."/>
            <person name="Glukhov E."/>
            <person name="Allen E."/>
            <person name="Gerwick W.H."/>
            <person name="Gerwick L."/>
        </authorList>
    </citation>
    <scope>NUCLEOTIDE SEQUENCE [LARGE SCALE GENOMIC DNA]</scope>
    <source>
        <strain evidence="3">JHB</strain>
    </source>
</reference>
<protein>
    <submittedName>
        <fullName evidence="2">Uncharacterized protein</fullName>
    </submittedName>
</protein>
<dbReference type="Proteomes" id="UP000176944">
    <property type="component" value="Chromosome"/>
</dbReference>
<name>A0A1D9G9C3_MOOP1</name>
<feature type="compositionally biased region" description="Basic and acidic residues" evidence="1">
    <location>
        <begin position="132"/>
        <end position="144"/>
    </location>
</feature>
<evidence type="ECO:0000313" key="3">
    <source>
        <dbReference type="Proteomes" id="UP000176944"/>
    </source>
</evidence>
<evidence type="ECO:0000313" key="2">
    <source>
        <dbReference type="EMBL" id="AOY84227.1"/>
    </source>
</evidence>
<feature type="region of interest" description="Disordered" evidence="1">
    <location>
        <begin position="108"/>
        <end position="144"/>
    </location>
</feature>
<sequence>MASINKKYHDKYEDVRLPQNQMQKTYLATLGYLVFLSTLTISKPAWSGCHPIDSISHQSAVSSVFSGTENQANTNQLKQHCTPKLSQVKIGSGRELLSSFVVSEHSSGSSSTEVVDRSQISQGKPASGDNRSNSDSKANDRDPELGVLRLRLQEKPPTPRKPTVYLQGRVSYFRSDNIFAGVDPVDDGLLRPGLTLLAVPSLGPDTKLITSVSGNVVRYGDRSQLDYNQLKVNLGVRQQLLKRTYGELGWSNQQLFKQEGGDRFAHYNSLYLRLSRRDWLAKHLALDTSYKLNLRFADPDTRSKISNVFRASLAYYPYPRFKAAINYQIALSDYTERERYDDYHQLIGRVSYKISSNSQIYLYGGQSFGSSSNSRINFDGTVFGTGMSFNLPLF</sequence>
<gene>
    <name evidence="2" type="ORF">BJP36_34160</name>
</gene>
<organism evidence="2 3">
    <name type="scientific">Moorena producens (strain JHB)</name>
    <dbReference type="NCBI Taxonomy" id="1454205"/>
    <lineage>
        <taxon>Bacteria</taxon>
        <taxon>Bacillati</taxon>
        <taxon>Cyanobacteriota</taxon>
        <taxon>Cyanophyceae</taxon>
        <taxon>Coleofasciculales</taxon>
        <taxon>Coleofasciculaceae</taxon>
        <taxon>Moorena</taxon>
    </lineage>
</organism>
<evidence type="ECO:0000256" key="1">
    <source>
        <dbReference type="SAM" id="MobiDB-lite"/>
    </source>
</evidence>
<proteinExistence type="predicted"/>
<dbReference type="EMBL" id="CP017708">
    <property type="protein sequence ID" value="AOY84227.1"/>
    <property type="molecule type" value="Genomic_DNA"/>
</dbReference>
<feature type="compositionally biased region" description="Polar residues" evidence="1">
    <location>
        <begin position="119"/>
        <end position="131"/>
    </location>
</feature>
<accession>A0A1D9G9C3</accession>
<dbReference type="AlphaFoldDB" id="A0A1D9G9C3"/>